<dbReference type="EMBL" id="JAACJO010000008">
    <property type="protein sequence ID" value="KAF5355057.1"/>
    <property type="molecule type" value="Genomic_DNA"/>
</dbReference>
<reference evidence="1 2" key="1">
    <citation type="journal article" date="2020" name="ISME J.">
        <title>Uncovering the hidden diversity of litter-decomposition mechanisms in mushroom-forming fungi.</title>
        <authorList>
            <person name="Floudas D."/>
            <person name="Bentzer J."/>
            <person name="Ahren D."/>
            <person name="Johansson T."/>
            <person name="Persson P."/>
            <person name="Tunlid A."/>
        </authorList>
    </citation>
    <scope>NUCLEOTIDE SEQUENCE [LARGE SCALE GENOMIC DNA]</scope>
    <source>
        <strain evidence="1 2">CBS 146.42</strain>
    </source>
</reference>
<accession>A0A8H5DA32</accession>
<dbReference type="Proteomes" id="UP000559027">
    <property type="component" value="Unassembled WGS sequence"/>
</dbReference>
<evidence type="ECO:0000313" key="2">
    <source>
        <dbReference type="Proteomes" id="UP000559027"/>
    </source>
</evidence>
<sequence>MPSVSLAISTANTSDISGIIIEPSSPTSSLCPFSPMSMRHYSTEDLTSEDEPDLCSDASDNSPNLKFSFEDWHAPFNLHASCEIEYDEEDSQVLLIPSSSPFYQPPPTPQFNASFETQRESSDCSYPSICPTLSSKFDLLHSHSPLSSATTYNSIYGISGATQVSPAETVMIVDSSDDGLSNARDHIGIHVVKENVVDFKAIPDFPEDATLSSMHMF</sequence>
<protein>
    <submittedName>
        <fullName evidence="1">Uncharacterized protein</fullName>
    </submittedName>
</protein>
<keyword evidence="2" id="KW-1185">Reference proteome</keyword>
<organism evidence="1 2">
    <name type="scientific">Leucocoprinus leucothites</name>
    <dbReference type="NCBI Taxonomy" id="201217"/>
    <lineage>
        <taxon>Eukaryota</taxon>
        <taxon>Fungi</taxon>
        <taxon>Dikarya</taxon>
        <taxon>Basidiomycota</taxon>
        <taxon>Agaricomycotina</taxon>
        <taxon>Agaricomycetes</taxon>
        <taxon>Agaricomycetidae</taxon>
        <taxon>Agaricales</taxon>
        <taxon>Agaricineae</taxon>
        <taxon>Agaricaceae</taxon>
        <taxon>Leucocoprinus</taxon>
    </lineage>
</organism>
<proteinExistence type="predicted"/>
<name>A0A8H5DA32_9AGAR</name>
<gene>
    <name evidence="1" type="ORF">D9756_005561</name>
</gene>
<dbReference type="OrthoDB" id="10553168at2759"/>
<evidence type="ECO:0000313" key="1">
    <source>
        <dbReference type="EMBL" id="KAF5355057.1"/>
    </source>
</evidence>
<comment type="caution">
    <text evidence="1">The sequence shown here is derived from an EMBL/GenBank/DDBJ whole genome shotgun (WGS) entry which is preliminary data.</text>
</comment>
<dbReference type="AlphaFoldDB" id="A0A8H5DA32"/>